<reference evidence="5" key="1">
    <citation type="submission" date="2018-01" db="EMBL/GenBank/DDBJ databases">
        <authorList>
            <person name="Mao J.F."/>
        </authorList>
    </citation>
    <scope>NUCLEOTIDE SEQUENCE</scope>
    <source>
        <strain evidence="5">Huo1</strain>
        <tissue evidence="5">Leaf</tissue>
    </source>
</reference>
<reference evidence="5" key="2">
    <citation type="submission" date="2020-08" db="EMBL/GenBank/DDBJ databases">
        <title>Plant Genome Project.</title>
        <authorList>
            <person name="Zhang R.-G."/>
        </authorList>
    </citation>
    <scope>NUCLEOTIDE SEQUENCE</scope>
    <source>
        <strain evidence="5">Huo1</strain>
        <tissue evidence="5">Leaf</tissue>
    </source>
</reference>
<organism evidence="5">
    <name type="scientific">Salvia splendens</name>
    <name type="common">Scarlet sage</name>
    <dbReference type="NCBI Taxonomy" id="180675"/>
    <lineage>
        <taxon>Eukaryota</taxon>
        <taxon>Viridiplantae</taxon>
        <taxon>Streptophyta</taxon>
        <taxon>Embryophyta</taxon>
        <taxon>Tracheophyta</taxon>
        <taxon>Spermatophyta</taxon>
        <taxon>Magnoliopsida</taxon>
        <taxon>eudicotyledons</taxon>
        <taxon>Gunneridae</taxon>
        <taxon>Pentapetalae</taxon>
        <taxon>asterids</taxon>
        <taxon>lamiids</taxon>
        <taxon>Lamiales</taxon>
        <taxon>Lamiaceae</taxon>
        <taxon>Nepetoideae</taxon>
        <taxon>Mentheae</taxon>
        <taxon>Salviinae</taxon>
        <taxon>Salvia</taxon>
        <taxon>Salvia subgen. Calosphace</taxon>
        <taxon>core Calosphace</taxon>
    </lineage>
</organism>
<dbReference type="Pfam" id="PF00560">
    <property type="entry name" value="LRR_1"/>
    <property type="match status" value="1"/>
</dbReference>
<dbReference type="SUPFAM" id="SSF52058">
    <property type="entry name" value="L domain-like"/>
    <property type="match status" value="1"/>
</dbReference>
<dbReference type="GO" id="GO:0006952">
    <property type="term" value="P:defense response"/>
    <property type="evidence" value="ECO:0007669"/>
    <property type="project" value="UniProtKB-ARBA"/>
</dbReference>
<dbReference type="AlphaFoldDB" id="A0A8X8Z193"/>
<feature type="region of interest" description="Disordered" evidence="3">
    <location>
        <begin position="172"/>
        <end position="214"/>
    </location>
</feature>
<dbReference type="GO" id="GO:0005737">
    <property type="term" value="C:cytoplasm"/>
    <property type="evidence" value="ECO:0007669"/>
    <property type="project" value="TreeGrafter"/>
</dbReference>
<feature type="region of interest" description="Disordered" evidence="3">
    <location>
        <begin position="134"/>
        <end position="158"/>
    </location>
</feature>
<keyword evidence="2" id="KW-0677">Repeat</keyword>
<evidence type="ECO:0000259" key="4">
    <source>
        <dbReference type="Pfam" id="PF23598"/>
    </source>
</evidence>
<accession>A0A8X8Z193</accession>
<dbReference type="GO" id="GO:0051707">
    <property type="term" value="P:response to other organism"/>
    <property type="evidence" value="ECO:0007669"/>
    <property type="project" value="UniProtKB-ARBA"/>
</dbReference>
<dbReference type="PANTHER" id="PTHR48051">
    <property type="match status" value="1"/>
</dbReference>
<dbReference type="InterPro" id="IPR003591">
    <property type="entry name" value="Leu-rich_rpt_typical-subtyp"/>
</dbReference>
<dbReference type="InterPro" id="IPR001611">
    <property type="entry name" value="Leu-rich_rpt"/>
</dbReference>
<feature type="domain" description="Disease resistance R13L4/SHOC-2-like LRR" evidence="4">
    <location>
        <begin position="261"/>
        <end position="341"/>
    </location>
</feature>
<dbReference type="Gene3D" id="3.80.10.10">
    <property type="entry name" value="Ribonuclease Inhibitor"/>
    <property type="match status" value="1"/>
</dbReference>
<evidence type="ECO:0000256" key="3">
    <source>
        <dbReference type="SAM" id="MobiDB-lite"/>
    </source>
</evidence>
<dbReference type="InterPro" id="IPR050216">
    <property type="entry name" value="LRR_domain-containing"/>
</dbReference>
<comment type="caution">
    <text evidence="5">The sequence shown here is derived from an EMBL/GenBank/DDBJ whole genome shotgun (WGS) entry which is preliminary data.</text>
</comment>
<gene>
    <name evidence="5" type="ORF">SASPL_152414</name>
</gene>
<dbReference type="SMART" id="SM00364">
    <property type="entry name" value="LRR_BAC"/>
    <property type="match status" value="4"/>
</dbReference>
<dbReference type="Proteomes" id="UP000298416">
    <property type="component" value="Unassembled WGS sequence"/>
</dbReference>
<dbReference type="InterPro" id="IPR055414">
    <property type="entry name" value="LRR_R13L4/SHOC2-like"/>
</dbReference>
<evidence type="ECO:0000313" key="5">
    <source>
        <dbReference type="EMBL" id="KAG6387227.1"/>
    </source>
</evidence>
<dbReference type="SMART" id="SM00369">
    <property type="entry name" value="LRR_TYP"/>
    <property type="match status" value="5"/>
</dbReference>
<dbReference type="EMBL" id="PNBA02000021">
    <property type="protein sequence ID" value="KAG6387227.1"/>
    <property type="molecule type" value="Genomic_DNA"/>
</dbReference>
<dbReference type="InterPro" id="IPR032675">
    <property type="entry name" value="LRR_dom_sf"/>
</dbReference>
<dbReference type="Pfam" id="PF23598">
    <property type="entry name" value="LRR_14"/>
    <property type="match status" value="1"/>
</dbReference>
<name>A0A8X8Z193_SALSN</name>
<protein>
    <recommendedName>
        <fullName evidence="4">Disease resistance R13L4/SHOC-2-like LRR domain-containing protein</fullName>
    </recommendedName>
</protein>
<keyword evidence="1" id="KW-0433">Leucine-rich repeat</keyword>
<sequence length="437" mass="49239">MGCCTSKSADSKASRAARWRSTGIVALRDSKLKALTSLFSILMDYTFPDEVLDLERSVRTLDLTNNKLVTQPPPSHLMIFDPIILDDIDECNEWLVGELDDDDDDIDGGNHLVHDDDDTLDWNMVYKASGVGEPRTYTRSKKRKESSTSSSSCLRVSKKKEPIIPRKGKGKRKRLALVDEESEEEEFEDSVSGDQEDEAMEDEDEMDADDSDDDELEDYSLLLTNIYPVAMAVDVPTEINKLINLQRLVLTENVIECLPMNLGKLQYLKVMALDGNRITTLPDEFGQLVKLEKLSISRNLLLNLPETIGSLRNLMLLDVSNNKIKFLPESIGSCFSLEEIQANENSIEELPLSVCNLVHLKSLSLDNNTVKQIPPNLLKDCKSLQNISLHGNPISMDDFQQMEGFEDFEGRRKRKFDKLIDSNVMINSKGLDEGVDL</sequence>
<evidence type="ECO:0000256" key="2">
    <source>
        <dbReference type="ARBA" id="ARBA00022737"/>
    </source>
</evidence>
<evidence type="ECO:0000256" key="1">
    <source>
        <dbReference type="ARBA" id="ARBA00022614"/>
    </source>
</evidence>
<feature type="compositionally biased region" description="Acidic residues" evidence="3">
    <location>
        <begin position="178"/>
        <end position="214"/>
    </location>
</feature>
<dbReference type="PANTHER" id="PTHR48051:SF1">
    <property type="entry name" value="RAS SUPPRESSOR PROTEIN 1"/>
    <property type="match status" value="1"/>
</dbReference>
<keyword evidence="6" id="KW-1185">Reference proteome</keyword>
<evidence type="ECO:0000313" key="6">
    <source>
        <dbReference type="Proteomes" id="UP000298416"/>
    </source>
</evidence>
<proteinExistence type="predicted"/>